<dbReference type="RefSeq" id="WP_307591669.1">
    <property type="nucleotide sequence ID" value="NZ_JAUSRV010000001.1"/>
</dbReference>
<name>A0AAW8E820_VARPD</name>
<evidence type="ECO:0000313" key="3">
    <source>
        <dbReference type="Proteomes" id="UP001224845"/>
    </source>
</evidence>
<dbReference type="InterPro" id="IPR012425">
    <property type="entry name" value="DmpG_comm"/>
</dbReference>
<reference evidence="2" key="1">
    <citation type="submission" date="2023-07" db="EMBL/GenBank/DDBJ databases">
        <title>Sorghum-associated microbial communities from plants grown in Nebraska, USA.</title>
        <authorList>
            <person name="Schachtman D."/>
        </authorList>
    </citation>
    <scope>NUCLEOTIDE SEQUENCE</scope>
    <source>
        <strain evidence="2">DS3315</strain>
    </source>
</reference>
<comment type="caution">
    <text evidence="2">The sequence shown here is derived from an EMBL/GenBank/DDBJ whole genome shotgun (WGS) entry which is preliminary data.</text>
</comment>
<proteinExistence type="predicted"/>
<feature type="domain" description="DmpG-like communication" evidence="1">
    <location>
        <begin position="82"/>
        <end position="142"/>
    </location>
</feature>
<dbReference type="SUPFAM" id="SSF89000">
    <property type="entry name" value="post-HMGL domain-like"/>
    <property type="match status" value="1"/>
</dbReference>
<dbReference type="SUPFAM" id="SSF51735">
    <property type="entry name" value="NAD(P)-binding Rossmann-fold domains"/>
    <property type="match status" value="1"/>
</dbReference>
<dbReference type="Pfam" id="PF07836">
    <property type="entry name" value="DmpG_comm"/>
    <property type="match status" value="1"/>
</dbReference>
<dbReference type="InterPro" id="IPR036291">
    <property type="entry name" value="NAD(P)-bd_dom_sf"/>
</dbReference>
<evidence type="ECO:0000259" key="1">
    <source>
        <dbReference type="Pfam" id="PF07836"/>
    </source>
</evidence>
<accession>A0AAW8E820</accession>
<gene>
    <name evidence="2" type="ORF">J2W39_000213</name>
</gene>
<dbReference type="GO" id="GO:0016833">
    <property type="term" value="F:oxo-acid-lyase activity"/>
    <property type="evidence" value="ECO:0007669"/>
    <property type="project" value="InterPro"/>
</dbReference>
<dbReference type="AlphaFoldDB" id="A0AAW8E820"/>
<organism evidence="2 3">
    <name type="scientific">Variovorax paradoxus</name>
    <dbReference type="NCBI Taxonomy" id="34073"/>
    <lineage>
        <taxon>Bacteria</taxon>
        <taxon>Pseudomonadati</taxon>
        <taxon>Pseudomonadota</taxon>
        <taxon>Betaproteobacteria</taxon>
        <taxon>Burkholderiales</taxon>
        <taxon>Comamonadaceae</taxon>
        <taxon>Variovorax</taxon>
    </lineage>
</organism>
<dbReference type="EMBL" id="JAUSRV010000001">
    <property type="protein sequence ID" value="MDP9968990.1"/>
    <property type="molecule type" value="Genomic_DNA"/>
</dbReference>
<dbReference type="Gene3D" id="1.10.8.60">
    <property type="match status" value="1"/>
</dbReference>
<dbReference type="Gene3D" id="3.40.50.720">
    <property type="entry name" value="NAD(P)-binding Rossmann-like Domain"/>
    <property type="match status" value="1"/>
</dbReference>
<evidence type="ECO:0000313" key="2">
    <source>
        <dbReference type="EMBL" id="MDP9968990.1"/>
    </source>
</evidence>
<dbReference type="Proteomes" id="UP001224845">
    <property type="component" value="Unassembled WGS sequence"/>
</dbReference>
<protein>
    <recommendedName>
        <fullName evidence="1">DmpG-like communication domain-containing protein</fullName>
    </recommendedName>
</protein>
<sequence length="150" mass="16116">MTKSSSRIPVAILGSGNIGTDLLYKLRRNPRFDLRLLAGIDAASEGLARARELGCATSTDGVEPVLEAADVFSRQVAPQPMPVIDNDSILMGYANVYGGYAHPIKHAAQLYGCDARELVLRLGERKVVAAQEDVVIEEAQRLGALLRKAA</sequence>